<keyword evidence="2" id="KW-1185">Reference proteome</keyword>
<gene>
    <name evidence="1" type="ORF">L1987_48398</name>
</gene>
<proteinExistence type="predicted"/>
<dbReference type="EMBL" id="CM042033">
    <property type="protein sequence ID" value="KAI3773859.1"/>
    <property type="molecule type" value="Genomic_DNA"/>
</dbReference>
<accession>A0ACB9FR78</accession>
<dbReference type="Proteomes" id="UP001056120">
    <property type="component" value="Linkage Group LG16"/>
</dbReference>
<name>A0ACB9FR78_9ASTR</name>
<comment type="caution">
    <text evidence="1">The sequence shown here is derived from an EMBL/GenBank/DDBJ whole genome shotgun (WGS) entry which is preliminary data.</text>
</comment>
<organism evidence="1 2">
    <name type="scientific">Smallanthus sonchifolius</name>
    <dbReference type="NCBI Taxonomy" id="185202"/>
    <lineage>
        <taxon>Eukaryota</taxon>
        <taxon>Viridiplantae</taxon>
        <taxon>Streptophyta</taxon>
        <taxon>Embryophyta</taxon>
        <taxon>Tracheophyta</taxon>
        <taxon>Spermatophyta</taxon>
        <taxon>Magnoliopsida</taxon>
        <taxon>eudicotyledons</taxon>
        <taxon>Gunneridae</taxon>
        <taxon>Pentapetalae</taxon>
        <taxon>asterids</taxon>
        <taxon>campanulids</taxon>
        <taxon>Asterales</taxon>
        <taxon>Asteraceae</taxon>
        <taxon>Asteroideae</taxon>
        <taxon>Heliantheae alliance</taxon>
        <taxon>Millerieae</taxon>
        <taxon>Smallanthus</taxon>
    </lineage>
</organism>
<sequence length="93" mass="11218">MSTAYSHSAYREKEDVAFRETHRLRIRMGRQRYKTLRLRSCIRHARMGHMKIIRSLNQIERVNTRMKIGQWRSVAKSRLVDLEKSFMLLKGLQ</sequence>
<evidence type="ECO:0000313" key="1">
    <source>
        <dbReference type="EMBL" id="KAI3773859.1"/>
    </source>
</evidence>
<evidence type="ECO:0000313" key="2">
    <source>
        <dbReference type="Proteomes" id="UP001056120"/>
    </source>
</evidence>
<protein>
    <submittedName>
        <fullName evidence="1">Uncharacterized protein</fullName>
    </submittedName>
</protein>
<reference evidence="2" key="1">
    <citation type="journal article" date="2022" name="Mol. Ecol. Resour.">
        <title>The genomes of chicory, endive, great burdock and yacon provide insights into Asteraceae palaeo-polyploidization history and plant inulin production.</title>
        <authorList>
            <person name="Fan W."/>
            <person name="Wang S."/>
            <person name="Wang H."/>
            <person name="Wang A."/>
            <person name="Jiang F."/>
            <person name="Liu H."/>
            <person name="Zhao H."/>
            <person name="Xu D."/>
            <person name="Zhang Y."/>
        </authorList>
    </citation>
    <scope>NUCLEOTIDE SEQUENCE [LARGE SCALE GENOMIC DNA]</scope>
    <source>
        <strain evidence="2">cv. Yunnan</strain>
    </source>
</reference>
<reference evidence="1 2" key="2">
    <citation type="journal article" date="2022" name="Mol. Ecol. Resour.">
        <title>The genomes of chicory, endive, great burdock and yacon provide insights into Asteraceae paleo-polyploidization history and plant inulin production.</title>
        <authorList>
            <person name="Fan W."/>
            <person name="Wang S."/>
            <person name="Wang H."/>
            <person name="Wang A."/>
            <person name="Jiang F."/>
            <person name="Liu H."/>
            <person name="Zhao H."/>
            <person name="Xu D."/>
            <person name="Zhang Y."/>
        </authorList>
    </citation>
    <scope>NUCLEOTIDE SEQUENCE [LARGE SCALE GENOMIC DNA]</scope>
    <source>
        <strain evidence="2">cv. Yunnan</strain>
        <tissue evidence="1">Leaves</tissue>
    </source>
</reference>